<gene>
    <name evidence="1" type="ORF">ACFP90_06230</name>
</gene>
<protein>
    <recommendedName>
        <fullName evidence="3">Lipoprotein</fullName>
    </recommendedName>
</protein>
<dbReference type="PROSITE" id="PS51257">
    <property type="entry name" value="PROKAR_LIPOPROTEIN"/>
    <property type="match status" value="1"/>
</dbReference>
<comment type="caution">
    <text evidence="1">The sequence shown here is derived from an EMBL/GenBank/DDBJ whole genome shotgun (WGS) entry which is preliminary data.</text>
</comment>
<evidence type="ECO:0000313" key="2">
    <source>
        <dbReference type="Proteomes" id="UP001596317"/>
    </source>
</evidence>
<organism evidence="1 2">
    <name type="scientific">Deinococcus multiflagellatus</name>
    <dbReference type="NCBI Taxonomy" id="1656887"/>
    <lineage>
        <taxon>Bacteria</taxon>
        <taxon>Thermotogati</taxon>
        <taxon>Deinococcota</taxon>
        <taxon>Deinococci</taxon>
        <taxon>Deinococcales</taxon>
        <taxon>Deinococcaceae</taxon>
        <taxon>Deinococcus</taxon>
    </lineage>
</organism>
<evidence type="ECO:0000313" key="1">
    <source>
        <dbReference type="EMBL" id="MFC6659991.1"/>
    </source>
</evidence>
<accession>A0ABW1ZIK8</accession>
<dbReference type="RefSeq" id="WP_380054785.1">
    <property type="nucleotide sequence ID" value="NZ_JBHSWB010000001.1"/>
</dbReference>
<proteinExistence type="predicted"/>
<sequence>MRLLVGLLVLGALSACGVRETVVVPSDPWVLHGTFEGTAQATASQPAEPLRLVTAATYTDEQTYALSGTLTLRGEQYSVSGKGTAGKNQIFKLQTTPLPSSPTWRLEFSKGGS</sequence>
<name>A0ABW1ZIK8_9DEIO</name>
<keyword evidence="2" id="KW-1185">Reference proteome</keyword>
<dbReference type="Proteomes" id="UP001596317">
    <property type="component" value="Unassembled WGS sequence"/>
</dbReference>
<evidence type="ECO:0008006" key="3">
    <source>
        <dbReference type="Google" id="ProtNLM"/>
    </source>
</evidence>
<dbReference type="EMBL" id="JBHSWB010000001">
    <property type="protein sequence ID" value="MFC6659991.1"/>
    <property type="molecule type" value="Genomic_DNA"/>
</dbReference>
<reference evidence="2" key="1">
    <citation type="journal article" date="2019" name="Int. J. Syst. Evol. Microbiol.">
        <title>The Global Catalogue of Microorganisms (GCM) 10K type strain sequencing project: providing services to taxonomists for standard genome sequencing and annotation.</title>
        <authorList>
            <consortium name="The Broad Institute Genomics Platform"/>
            <consortium name="The Broad Institute Genome Sequencing Center for Infectious Disease"/>
            <person name="Wu L."/>
            <person name="Ma J."/>
        </authorList>
    </citation>
    <scope>NUCLEOTIDE SEQUENCE [LARGE SCALE GENOMIC DNA]</scope>
    <source>
        <strain evidence="2">CCUG 63830</strain>
    </source>
</reference>